<dbReference type="EMBL" id="JASSZA010000007">
    <property type="protein sequence ID" value="KAK2107070.1"/>
    <property type="molecule type" value="Genomic_DNA"/>
</dbReference>
<feature type="coiled-coil region" evidence="7">
    <location>
        <begin position="507"/>
        <end position="590"/>
    </location>
</feature>
<evidence type="ECO:0000259" key="8">
    <source>
        <dbReference type="PROSITE" id="PS51715"/>
    </source>
</evidence>
<keyword evidence="4" id="KW-0391">Immunity</keyword>
<dbReference type="Gene3D" id="1.20.1000.10">
    <property type="entry name" value="Guanylate-binding protein, C-terminal domain"/>
    <property type="match status" value="2"/>
</dbReference>
<keyword evidence="5" id="KW-0342">GTP-binding</keyword>
<dbReference type="Gene3D" id="3.40.50.300">
    <property type="entry name" value="P-loop containing nucleotide triphosphate hydrolases"/>
    <property type="match status" value="1"/>
</dbReference>
<evidence type="ECO:0000256" key="5">
    <source>
        <dbReference type="ARBA" id="ARBA00023134"/>
    </source>
</evidence>
<organism evidence="9 10">
    <name type="scientific">Saguinus oedipus</name>
    <name type="common">Cotton-top tamarin</name>
    <name type="synonym">Oedipomidas oedipus</name>
    <dbReference type="NCBI Taxonomy" id="9490"/>
    <lineage>
        <taxon>Eukaryota</taxon>
        <taxon>Metazoa</taxon>
        <taxon>Chordata</taxon>
        <taxon>Craniata</taxon>
        <taxon>Vertebrata</taxon>
        <taxon>Euteleostomi</taxon>
        <taxon>Mammalia</taxon>
        <taxon>Eutheria</taxon>
        <taxon>Euarchontoglires</taxon>
        <taxon>Primates</taxon>
        <taxon>Haplorrhini</taxon>
        <taxon>Platyrrhini</taxon>
        <taxon>Cebidae</taxon>
        <taxon>Callitrichinae</taxon>
        <taxon>Saguinus</taxon>
    </lineage>
</organism>
<keyword evidence="10" id="KW-1185">Reference proteome</keyword>
<gene>
    <name evidence="9" type="primary">GBP3</name>
    <name evidence="9" type="ORF">P7K49_016584</name>
</gene>
<evidence type="ECO:0000256" key="4">
    <source>
        <dbReference type="ARBA" id="ARBA00022859"/>
    </source>
</evidence>
<keyword evidence="1" id="KW-0399">Innate immunity</keyword>
<dbReference type="Pfam" id="PF02841">
    <property type="entry name" value="GBP_C"/>
    <property type="match status" value="1"/>
</dbReference>
<dbReference type="PROSITE" id="PS51715">
    <property type="entry name" value="G_GB1_RHD3"/>
    <property type="match status" value="1"/>
</dbReference>
<evidence type="ECO:0000256" key="7">
    <source>
        <dbReference type="SAM" id="Coils"/>
    </source>
</evidence>
<keyword evidence="3" id="KW-0378">Hydrolase</keyword>
<evidence type="ECO:0000256" key="2">
    <source>
        <dbReference type="ARBA" id="ARBA00022741"/>
    </source>
</evidence>
<comment type="caution">
    <text evidence="9">The sequence shown here is derived from an EMBL/GenBank/DDBJ whole genome shotgun (WGS) entry which is preliminary data.</text>
</comment>
<evidence type="ECO:0000313" key="9">
    <source>
        <dbReference type="EMBL" id="KAK2107070.1"/>
    </source>
</evidence>
<feature type="domain" description="GB1/RHD3-type G" evidence="8">
    <location>
        <begin position="58"/>
        <end position="314"/>
    </location>
</feature>
<protein>
    <submittedName>
        <fullName evidence="9">Guanylate-binding protein 3</fullName>
    </submittedName>
</protein>
<dbReference type="CDD" id="cd01851">
    <property type="entry name" value="GBP"/>
    <property type="match status" value="1"/>
</dbReference>
<dbReference type="InterPro" id="IPR030386">
    <property type="entry name" value="G_GB1_RHD3_dom"/>
</dbReference>
<dbReference type="SUPFAM" id="SSF48340">
    <property type="entry name" value="Interferon-induced guanylate-binding protein 1 (GBP1), C-terminal domain"/>
    <property type="match status" value="1"/>
</dbReference>
<evidence type="ECO:0000313" key="10">
    <source>
        <dbReference type="Proteomes" id="UP001266305"/>
    </source>
</evidence>
<keyword evidence="7" id="KW-0175">Coiled coil</keyword>
<keyword evidence="2" id="KW-0547">Nucleotide-binding</keyword>
<dbReference type="Proteomes" id="UP001266305">
    <property type="component" value="Unassembled WGS sequence"/>
</dbReference>
<accession>A0ABQ9VDA1</accession>
<evidence type="ECO:0000256" key="1">
    <source>
        <dbReference type="ARBA" id="ARBA00022588"/>
    </source>
</evidence>
<name>A0ABQ9VDA1_SAGOE</name>
<dbReference type="InterPro" id="IPR037684">
    <property type="entry name" value="GBP_C"/>
</dbReference>
<dbReference type="InterPro" id="IPR003191">
    <property type="entry name" value="Guanylate-bd/ATL_C"/>
</dbReference>
<dbReference type="Pfam" id="PF02263">
    <property type="entry name" value="GBP"/>
    <property type="match status" value="1"/>
</dbReference>
<dbReference type="InterPro" id="IPR015894">
    <property type="entry name" value="Guanylate-bd_N"/>
</dbReference>
<dbReference type="PANTHER" id="PTHR10751">
    <property type="entry name" value="GUANYLATE BINDING PROTEIN"/>
    <property type="match status" value="1"/>
</dbReference>
<dbReference type="InterPro" id="IPR027417">
    <property type="entry name" value="P-loop_NTPase"/>
</dbReference>
<comment type="similarity">
    <text evidence="6">Belongs to the TRAFAC class dynamin-like GTPase superfamily. GB1/RHD3 GTPase family.</text>
</comment>
<dbReference type="SUPFAM" id="SSF52540">
    <property type="entry name" value="P-loop containing nucleoside triphosphate hydrolases"/>
    <property type="match status" value="1"/>
</dbReference>
<sequence>MQKTGSSNLFHLFLCIQENNILDMASEIHQTGPICLIENTNGQLVVNPEALKILSAITQPVVVVAIVGLYRTGKSYLMNKLAGNNKGFSLGSTVKSHTKGIWMWCVPHPKKPGHILVLLDTEGLGDIKKGDNQNDSWIFALAILLSSTFVYNSMGTINQQAMDQLQYPFVNQNSTKLLSYVTELTDRIQSKSSPGENDYEVEDSADFVSFFPDFVWTLRDFSLDLEVHGQPITADEYLEYSLKLKQGTSEKDKNFNLPRLCIQKFFPKKKCFVFDRPVNRKKLAQLEKLHDEELDSEFVRQVADFCSYIFTNSKTKTLSGGIEVNGPRLETLVLTYVSAISSGDLPCMENTVLALAQIENSAAVQKAIAHYEEQMGQKVQLPMETLQELLDLHRDSEREAIEVFMKNSFKDVDHLFQKKLEAQLDKKRDDFCEQNRKASSDRCSALLQDIFSPLEEEAEEILQTYLKSKESMTDVILQTDQTLTEKEKEMEAEHMKAESAQVSANMVEEMQIKYQQMMEEKEKDYQEHVKQLTEKMERERAELLEEQERTLTSKLQEQTQLLKERGQSKSTQLQNEIQKLQKTLRKKTKRHAFRKLKI</sequence>
<dbReference type="InterPro" id="IPR036543">
    <property type="entry name" value="Guanylate-bd_C_sf"/>
</dbReference>
<evidence type="ECO:0000256" key="3">
    <source>
        <dbReference type="ARBA" id="ARBA00022801"/>
    </source>
</evidence>
<evidence type="ECO:0000256" key="6">
    <source>
        <dbReference type="PROSITE-ProRule" id="PRU01052"/>
    </source>
</evidence>
<proteinExistence type="inferred from homology"/>
<dbReference type="CDD" id="cd16269">
    <property type="entry name" value="GBP_C"/>
    <property type="match status" value="1"/>
</dbReference>
<reference evidence="9 10" key="1">
    <citation type="submission" date="2023-05" db="EMBL/GenBank/DDBJ databases">
        <title>B98-5 Cell Line De Novo Hybrid Assembly: An Optical Mapping Approach.</title>
        <authorList>
            <person name="Kananen K."/>
            <person name="Auerbach J.A."/>
            <person name="Kautto E."/>
            <person name="Blachly J.S."/>
        </authorList>
    </citation>
    <scope>NUCLEOTIDE SEQUENCE [LARGE SCALE GENOMIC DNA]</scope>
    <source>
        <strain evidence="9">B95-8</strain>
        <tissue evidence="9">Cell line</tissue>
    </source>
</reference>